<gene>
    <name evidence="1" type="ORF">L2E82_01575</name>
</gene>
<organism evidence="1 2">
    <name type="scientific">Cichorium intybus</name>
    <name type="common">Chicory</name>
    <dbReference type="NCBI Taxonomy" id="13427"/>
    <lineage>
        <taxon>Eukaryota</taxon>
        <taxon>Viridiplantae</taxon>
        <taxon>Streptophyta</taxon>
        <taxon>Embryophyta</taxon>
        <taxon>Tracheophyta</taxon>
        <taxon>Spermatophyta</taxon>
        <taxon>Magnoliopsida</taxon>
        <taxon>eudicotyledons</taxon>
        <taxon>Gunneridae</taxon>
        <taxon>Pentapetalae</taxon>
        <taxon>asterids</taxon>
        <taxon>campanulids</taxon>
        <taxon>Asterales</taxon>
        <taxon>Asteraceae</taxon>
        <taxon>Cichorioideae</taxon>
        <taxon>Cichorieae</taxon>
        <taxon>Cichoriinae</taxon>
        <taxon>Cichorium</taxon>
    </lineage>
</organism>
<name>A0ACB9GZB9_CICIN</name>
<proteinExistence type="predicted"/>
<reference evidence="1 2" key="2">
    <citation type="journal article" date="2022" name="Mol. Ecol. Resour.">
        <title>The genomes of chicory, endive, great burdock and yacon provide insights into Asteraceae paleo-polyploidization history and plant inulin production.</title>
        <authorList>
            <person name="Fan W."/>
            <person name="Wang S."/>
            <person name="Wang H."/>
            <person name="Wang A."/>
            <person name="Jiang F."/>
            <person name="Liu H."/>
            <person name="Zhao H."/>
            <person name="Xu D."/>
            <person name="Zhang Y."/>
        </authorList>
    </citation>
    <scope>NUCLEOTIDE SEQUENCE [LARGE SCALE GENOMIC DNA]</scope>
    <source>
        <strain evidence="2">cv. Punajuju</strain>
        <tissue evidence="1">Leaves</tissue>
    </source>
</reference>
<sequence>MEDVETCSNNASIQHDRQSSDFNAPQPCTFSDDIDSAASIPYDSAPSTPGRGPPHSYGGGFFYSAPASPTHHGSSSCFSNMDSVSFTPLEGSGGSFEFEFTVRQEASGPGPTGSMSSADELFLNGQIRPMKLSSHLQRPQDLAPLIDVLENDGGDENDKFGRGRDLKSRDRSKPLRRRARSMSPLRTNSAFEWLEEFQDGRESTEINEIKEQLEAEEKQRVDEDNEIPSSGASSRSSSIGRSSKRWVFLKELLYRSKSEGRNRTSSNKNNKLWSTLSFSPSANKDKKSTKPVEGSSTAKAAPPKTTTKKAVNGVGRNRKRSLGRSAHELHYTKNRAQAEEMRKKTYLPYRPGLLGCLGFSSKGYGAMSGFARALNTVSSS</sequence>
<dbReference type="EMBL" id="CM042009">
    <property type="protein sequence ID" value="KAI3788797.1"/>
    <property type="molecule type" value="Genomic_DNA"/>
</dbReference>
<reference evidence="2" key="1">
    <citation type="journal article" date="2022" name="Mol. Ecol. Resour.">
        <title>The genomes of chicory, endive, great burdock and yacon provide insights into Asteraceae palaeo-polyploidization history and plant inulin production.</title>
        <authorList>
            <person name="Fan W."/>
            <person name="Wang S."/>
            <person name="Wang H."/>
            <person name="Wang A."/>
            <person name="Jiang F."/>
            <person name="Liu H."/>
            <person name="Zhao H."/>
            <person name="Xu D."/>
            <person name="Zhang Y."/>
        </authorList>
    </citation>
    <scope>NUCLEOTIDE SEQUENCE [LARGE SCALE GENOMIC DNA]</scope>
    <source>
        <strain evidence="2">cv. Punajuju</strain>
    </source>
</reference>
<protein>
    <submittedName>
        <fullName evidence="1">Uncharacterized protein</fullName>
    </submittedName>
</protein>
<evidence type="ECO:0000313" key="2">
    <source>
        <dbReference type="Proteomes" id="UP001055811"/>
    </source>
</evidence>
<keyword evidence="2" id="KW-1185">Reference proteome</keyword>
<comment type="caution">
    <text evidence="1">The sequence shown here is derived from an EMBL/GenBank/DDBJ whole genome shotgun (WGS) entry which is preliminary data.</text>
</comment>
<dbReference type="Proteomes" id="UP001055811">
    <property type="component" value="Linkage Group LG01"/>
</dbReference>
<accession>A0ACB9GZB9</accession>
<evidence type="ECO:0000313" key="1">
    <source>
        <dbReference type="EMBL" id="KAI3788797.1"/>
    </source>
</evidence>